<dbReference type="Proteomes" id="UP001140087">
    <property type="component" value="Unassembled WGS sequence"/>
</dbReference>
<organism evidence="1 2">
    <name type="scientific">Coemansia helicoidea</name>
    <dbReference type="NCBI Taxonomy" id="1286919"/>
    <lineage>
        <taxon>Eukaryota</taxon>
        <taxon>Fungi</taxon>
        <taxon>Fungi incertae sedis</taxon>
        <taxon>Zoopagomycota</taxon>
        <taxon>Kickxellomycotina</taxon>
        <taxon>Kickxellomycetes</taxon>
        <taxon>Kickxellales</taxon>
        <taxon>Kickxellaceae</taxon>
        <taxon>Coemansia</taxon>
    </lineage>
</organism>
<dbReference type="EMBL" id="JANBUN010000148">
    <property type="protein sequence ID" value="KAJ2806367.1"/>
    <property type="molecule type" value="Genomic_DNA"/>
</dbReference>
<proteinExistence type="predicted"/>
<sequence>MAPAVQVHKDIPYPPAAPGGASERHMFDLYLPAACPGPVPLVVFMHASAWHFGDKSEFGNVATGLIEASANQLAVAVINYELSSRAADSVRHPDHLDSVAAAVRFLITDQSYPGWSVVDTSQVHLVGHSAGAHLLMLLVLAPHAEFPHMDAVRSAVGIGGIYDIPGLLAAHPDYSDFVDLAFSASQHESASPRHVAQTARAAARHVRFLVVHSTSDEIMNIDQALDFAPQLVRAGYQDVTLAVRDLGPHITCVGEREFLRMAAAFIGHQPSA</sequence>
<evidence type="ECO:0000313" key="1">
    <source>
        <dbReference type="EMBL" id="KAJ2806367.1"/>
    </source>
</evidence>
<name>A0ACC1LEX1_9FUNG</name>
<comment type="caution">
    <text evidence="1">The sequence shown here is derived from an EMBL/GenBank/DDBJ whole genome shotgun (WGS) entry which is preliminary data.</text>
</comment>
<gene>
    <name evidence="1" type="ORF">H4R21_000895</name>
</gene>
<reference evidence="1" key="1">
    <citation type="submission" date="2022-07" db="EMBL/GenBank/DDBJ databases">
        <title>Phylogenomic reconstructions and comparative analyses of Kickxellomycotina fungi.</title>
        <authorList>
            <person name="Reynolds N.K."/>
            <person name="Stajich J.E."/>
            <person name="Barry K."/>
            <person name="Grigoriev I.V."/>
            <person name="Crous P."/>
            <person name="Smith M.E."/>
        </authorList>
    </citation>
    <scope>NUCLEOTIDE SEQUENCE</scope>
    <source>
        <strain evidence="1">BCRC 34780</strain>
    </source>
</reference>
<evidence type="ECO:0000313" key="2">
    <source>
        <dbReference type="Proteomes" id="UP001140087"/>
    </source>
</evidence>
<keyword evidence="2" id="KW-1185">Reference proteome</keyword>
<accession>A0ACC1LEX1</accession>
<protein>
    <submittedName>
        <fullName evidence="1">Uncharacterized protein</fullName>
    </submittedName>
</protein>